<dbReference type="EMBL" id="CAJNIZ010045941">
    <property type="protein sequence ID" value="CAE7734506.1"/>
    <property type="molecule type" value="Genomic_DNA"/>
</dbReference>
<protein>
    <submittedName>
        <fullName evidence="1">Uncharacterized protein</fullName>
    </submittedName>
</protein>
<feature type="non-terminal residue" evidence="1">
    <location>
        <position position="1"/>
    </location>
</feature>
<accession>A0A812XPR0</accession>
<evidence type="ECO:0000313" key="2">
    <source>
        <dbReference type="Proteomes" id="UP000649617"/>
    </source>
</evidence>
<sequence>SGLISSSTTDEQDPTGDVIEAKAVDTMKRAEVFLDLLKHAEDNTPAENCLDCTFCGAWFPPYWLLDITPEGTADWRNHYYRCCFQCINGDNDDYYWFTTHPSLSPALPNRPGTAVSPKRTDYRHQDRSAVANLDADHDNYPKRWVIALDSSNQHQRKLYIEAMWSDNKFRWVRHVVIPRTNNPQQATTLDVDAFYKLCQKVITIRRREAGEQHRLRNTYWTAASIHQEHPGLNKAEVRAQVRARILALVDRFTADILGSTEGDRARIMAAFRQWDEDTVKSALDPDWDRHAFFQRIEADNDLTGKIGCQAVVDNKHWLRKISPHAPIKEQHGRYNCPHCLNAYRPWIQQSDLVPAQTALIVAAPDTMVPLVSLDYDGKQYT</sequence>
<name>A0A812XPR0_SYMPI</name>
<keyword evidence="2" id="KW-1185">Reference proteome</keyword>
<organism evidence="1 2">
    <name type="scientific">Symbiodinium pilosum</name>
    <name type="common">Dinoflagellate</name>
    <dbReference type="NCBI Taxonomy" id="2952"/>
    <lineage>
        <taxon>Eukaryota</taxon>
        <taxon>Sar</taxon>
        <taxon>Alveolata</taxon>
        <taxon>Dinophyceae</taxon>
        <taxon>Suessiales</taxon>
        <taxon>Symbiodiniaceae</taxon>
        <taxon>Symbiodinium</taxon>
    </lineage>
</organism>
<dbReference type="Proteomes" id="UP000649617">
    <property type="component" value="Unassembled WGS sequence"/>
</dbReference>
<proteinExistence type="predicted"/>
<dbReference type="AlphaFoldDB" id="A0A812XPR0"/>
<reference evidence="1" key="1">
    <citation type="submission" date="2021-02" db="EMBL/GenBank/DDBJ databases">
        <authorList>
            <person name="Dougan E. K."/>
            <person name="Rhodes N."/>
            <person name="Thang M."/>
            <person name="Chan C."/>
        </authorList>
    </citation>
    <scope>NUCLEOTIDE SEQUENCE</scope>
</reference>
<dbReference type="OrthoDB" id="446490at2759"/>
<gene>
    <name evidence="1" type="ORF">SPIL2461_LOCUS21110</name>
</gene>
<comment type="caution">
    <text evidence="1">The sequence shown here is derived from an EMBL/GenBank/DDBJ whole genome shotgun (WGS) entry which is preliminary data.</text>
</comment>
<evidence type="ECO:0000313" key="1">
    <source>
        <dbReference type="EMBL" id="CAE7734506.1"/>
    </source>
</evidence>
<feature type="non-terminal residue" evidence="1">
    <location>
        <position position="381"/>
    </location>
</feature>